<name>A0A380JQE2_9STRE</name>
<evidence type="ECO:0000313" key="1">
    <source>
        <dbReference type="EMBL" id="SUN45433.1"/>
    </source>
</evidence>
<gene>
    <name evidence="1" type="ORF">NCTC12092_00490</name>
</gene>
<dbReference type="EMBL" id="UHFF01000002">
    <property type="protein sequence ID" value="SUN45433.1"/>
    <property type="molecule type" value="Genomic_DNA"/>
</dbReference>
<sequence length="88" mass="9711">MVSLIVSVGPAQIILIKETAYAILKLYLGDLPSLATGPALVTICDQGQLSLAYPPNNHIKYCLSVFFFWNHIKEGEYVKEETKNISGI</sequence>
<organism evidence="1 2">
    <name type="scientific">Streptococcus equi subsp. equi</name>
    <dbReference type="NCBI Taxonomy" id="148942"/>
    <lineage>
        <taxon>Bacteria</taxon>
        <taxon>Bacillati</taxon>
        <taxon>Bacillota</taxon>
        <taxon>Bacilli</taxon>
        <taxon>Lactobacillales</taxon>
        <taxon>Streptococcaceae</taxon>
        <taxon>Streptococcus</taxon>
    </lineage>
</organism>
<protein>
    <submittedName>
        <fullName evidence="1">Uncharacterized protein</fullName>
    </submittedName>
</protein>
<dbReference type="Proteomes" id="UP000254461">
    <property type="component" value="Unassembled WGS sequence"/>
</dbReference>
<evidence type="ECO:0000313" key="2">
    <source>
        <dbReference type="Proteomes" id="UP000254461"/>
    </source>
</evidence>
<accession>A0A380JQE2</accession>
<dbReference type="AlphaFoldDB" id="A0A380JQE2"/>
<proteinExistence type="predicted"/>
<reference evidence="1 2" key="1">
    <citation type="submission" date="2018-06" db="EMBL/GenBank/DDBJ databases">
        <authorList>
            <consortium name="Pathogen Informatics"/>
            <person name="Doyle S."/>
        </authorList>
    </citation>
    <scope>NUCLEOTIDE SEQUENCE [LARGE SCALE GENOMIC DNA]</scope>
    <source>
        <strain evidence="1 2">NCTC12092</strain>
    </source>
</reference>